<organism evidence="1 2">
    <name type="scientific">Durusdinium trenchii</name>
    <dbReference type="NCBI Taxonomy" id="1381693"/>
    <lineage>
        <taxon>Eukaryota</taxon>
        <taxon>Sar</taxon>
        <taxon>Alveolata</taxon>
        <taxon>Dinophyceae</taxon>
        <taxon>Suessiales</taxon>
        <taxon>Symbiodiniaceae</taxon>
        <taxon>Durusdinium</taxon>
    </lineage>
</organism>
<sequence>MALLKDRKSPKEEANMDQLIMQIDEIIQRRQDELFNRLSSVLSQPLSPPDRNDPPDRWPVDLAVREATVPDSDSPDPLDPLHALLHEARLEDSDAKMRTSLHVEASEQKTEESRGRKVKKKRWQVNSIPLLEEEDYEVLADERSRRRAARTAHPDETETKHVHHEPKTWSYKLAKWVISKHFEGVFAAVIFSNSIFLGISLEFEAGNIGKDMPVVFKVFDLAYLALFLIELLLKIWVDGRNFFCAKDRTLMFWNYLDLTIVCTSLVEVVFDILLLAQTGDNDNRIVPTNLIRVIRIVRILRVMRVIKVVKFISGLTSLISSILSTLKSLLWSLLLLLMVMYVFGILFTDNAIGFITLQGVETMHIAGSVEADLMKHFGSLHSSMHTLFRSVTGGVDWGNMAELLVHINWFWGYVLTGYIAFSYFTVLNVMTAVFCKRAIESAEQDEQNIMQRFHDDQRRLKRRIEQLFHIFDGLEEDGAITLCELESFFDQDEVRAIFQSLDLSARDSWTLFKLLDEEGNGDINLMEFMDGCLRLRGPAKALDIACVMDESRRIKRKVILADQRLKHLESNVAALRLDWKQVSDQQKGVQGATQQDKRMAPDREFDLPYDIGPHVDFDVHPQIMLPGVLLT</sequence>
<dbReference type="SUPFAM" id="SSF47473">
    <property type="entry name" value="EF-hand"/>
    <property type="match status" value="1"/>
</dbReference>
<protein>
    <submittedName>
        <fullName evidence="1">L type</fullName>
    </submittedName>
</protein>
<dbReference type="InterPro" id="IPR043203">
    <property type="entry name" value="VGCC_Ca_Na"/>
</dbReference>
<name>A0ABP0IXP3_9DINO</name>
<dbReference type="Gene3D" id="1.10.287.70">
    <property type="match status" value="1"/>
</dbReference>
<accession>A0ABP0IXP3</accession>
<dbReference type="Gene3D" id="1.10.238.10">
    <property type="entry name" value="EF-hand"/>
    <property type="match status" value="1"/>
</dbReference>
<keyword evidence="2" id="KW-1185">Reference proteome</keyword>
<reference evidence="1 2" key="1">
    <citation type="submission" date="2024-02" db="EMBL/GenBank/DDBJ databases">
        <authorList>
            <person name="Chen Y."/>
            <person name="Shah S."/>
            <person name="Dougan E. K."/>
            <person name="Thang M."/>
            <person name="Chan C."/>
        </authorList>
    </citation>
    <scope>NUCLEOTIDE SEQUENCE [LARGE SCALE GENOMIC DNA]</scope>
</reference>
<dbReference type="InterPro" id="IPR002048">
    <property type="entry name" value="EF_hand_dom"/>
</dbReference>
<dbReference type="InterPro" id="IPR005821">
    <property type="entry name" value="Ion_trans_dom"/>
</dbReference>
<dbReference type="PANTHER" id="PTHR10037:SF230">
    <property type="entry name" value="CA[2+]-CHANNEL PROTEIN ALPHA[[1]] SUBUNIT T, ISOFORM F"/>
    <property type="match status" value="1"/>
</dbReference>
<evidence type="ECO:0000313" key="1">
    <source>
        <dbReference type="EMBL" id="CAK9006888.1"/>
    </source>
</evidence>
<dbReference type="Gene3D" id="1.20.120.350">
    <property type="entry name" value="Voltage-gated potassium channels. Chain C"/>
    <property type="match status" value="1"/>
</dbReference>
<evidence type="ECO:0000313" key="2">
    <source>
        <dbReference type="Proteomes" id="UP001642464"/>
    </source>
</evidence>
<dbReference type="PANTHER" id="PTHR10037">
    <property type="entry name" value="VOLTAGE-GATED CATION CHANNEL CALCIUM AND SODIUM"/>
    <property type="match status" value="1"/>
</dbReference>
<dbReference type="Proteomes" id="UP001642464">
    <property type="component" value="Unassembled WGS sequence"/>
</dbReference>
<gene>
    <name evidence="1" type="ORF">SCF082_LOCUS9216</name>
</gene>
<comment type="caution">
    <text evidence="1">The sequence shown here is derived from an EMBL/GenBank/DDBJ whole genome shotgun (WGS) entry which is preliminary data.</text>
</comment>
<dbReference type="SUPFAM" id="SSF81324">
    <property type="entry name" value="Voltage-gated potassium channels"/>
    <property type="match status" value="1"/>
</dbReference>
<dbReference type="InterPro" id="IPR011992">
    <property type="entry name" value="EF-hand-dom_pair"/>
</dbReference>
<dbReference type="PROSITE" id="PS50222">
    <property type="entry name" value="EF_HAND_2"/>
    <property type="match status" value="1"/>
</dbReference>
<dbReference type="EMBL" id="CAXAMM010005335">
    <property type="protein sequence ID" value="CAK9006888.1"/>
    <property type="molecule type" value="Genomic_DNA"/>
</dbReference>
<proteinExistence type="predicted"/>
<dbReference type="Pfam" id="PF00520">
    <property type="entry name" value="Ion_trans"/>
    <property type="match status" value="1"/>
</dbReference>
<dbReference type="InterPro" id="IPR027359">
    <property type="entry name" value="Volt_channel_dom_sf"/>
</dbReference>